<evidence type="ECO:0000256" key="1">
    <source>
        <dbReference type="SAM" id="MobiDB-lite"/>
    </source>
</evidence>
<proteinExistence type="predicted"/>
<evidence type="ECO:0000313" key="2">
    <source>
        <dbReference type="EMBL" id="KAJ6798830.1"/>
    </source>
</evidence>
<reference evidence="2" key="1">
    <citation type="journal article" date="2023" name="GigaByte">
        <title>Genome assembly of the bearded iris, Iris pallida Lam.</title>
        <authorList>
            <person name="Bruccoleri R.E."/>
            <person name="Oakeley E.J."/>
            <person name="Faust A.M.E."/>
            <person name="Altorfer M."/>
            <person name="Dessus-Babus S."/>
            <person name="Burckhardt D."/>
            <person name="Oertli M."/>
            <person name="Naumann U."/>
            <person name="Petersen F."/>
            <person name="Wong J."/>
        </authorList>
    </citation>
    <scope>NUCLEOTIDE SEQUENCE</scope>
    <source>
        <strain evidence="2">GSM-AAB239-AS_SAM_17_03QT</strain>
    </source>
</reference>
<accession>A0AAX6E4E3</accession>
<organism evidence="2 3">
    <name type="scientific">Iris pallida</name>
    <name type="common">Sweet iris</name>
    <dbReference type="NCBI Taxonomy" id="29817"/>
    <lineage>
        <taxon>Eukaryota</taxon>
        <taxon>Viridiplantae</taxon>
        <taxon>Streptophyta</taxon>
        <taxon>Embryophyta</taxon>
        <taxon>Tracheophyta</taxon>
        <taxon>Spermatophyta</taxon>
        <taxon>Magnoliopsida</taxon>
        <taxon>Liliopsida</taxon>
        <taxon>Asparagales</taxon>
        <taxon>Iridaceae</taxon>
        <taxon>Iridoideae</taxon>
        <taxon>Irideae</taxon>
        <taxon>Iris</taxon>
    </lineage>
</organism>
<sequence length="94" mass="9665">MSSEEPTSATTRPLPALVKGIIGSDADTDRRDRGVRLRQQASLAVPARFRGCGREVVPPVAAVDGRVSGVGAGAVDEARGDAGAIGSYVHLLLL</sequence>
<protein>
    <submittedName>
        <fullName evidence="2">Uncharacterized protein</fullName>
    </submittedName>
</protein>
<feature type="compositionally biased region" description="Polar residues" evidence="1">
    <location>
        <begin position="1"/>
        <end position="11"/>
    </location>
</feature>
<evidence type="ECO:0000313" key="3">
    <source>
        <dbReference type="Proteomes" id="UP001140949"/>
    </source>
</evidence>
<reference evidence="2" key="2">
    <citation type="submission" date="2023-04" db="EMBL/GenBank/DDBJ databases">
        <authorList>
            <person name="Bruccoleri R.E."/>
            <person name="Oakeley E.J."/>
            <person name="Faust A.-M."/>
            <person name="Dessus-Babus S."/>
            <person name="Altorfer M."/>
            <person name="Burckhardt D."/>
            <person name="Oertli M."/>
            <person name="Naumann U."/>
            <person name="Petersen F."/>
            <person name="Wong J."/>
        </authorList>
    </citation>
    <scope>NUCLEOTIDE SEQUENCE</scope>
    <source>
        <strain evidence="2">GSM-AAB239-AS_SAM_17_03QT</strain>
        <tissue evidence="2">Leaf</tissue>
    </source>
</reference>
<name>A0AAX6E4E3_IRIPA</name>
<keyword evidence="3" id="KW-1185">Reference proteome</keyword>
<dbReference type="AlphaFoldDB" id="A0AAX6E4E3"/>
<comment type="caution">
    <text evidence="2">The sequence shown here is derived from an EMBL/GenBank/DDBJ whole genome shotgun (WGS) entry which is preliminary data.</text>
</comment>
<feature type="region of interest" description="Disordered" evidence="1">
    <location>
        <begin position="1"/>
        <end position="32"/>
    </location>
</feature>
<gene>
    <name evidence="2" type="ORF">M6B38_211195</name>
</gene>
<dbReference type="Proteomes" id="UP001140949">
    <property type="component" value="Unassembled WGS sequence"/>
</dbReference>
<dbReference type="EMBL" id="JANAVB010040218">
    <property type="protein sequence ID" value="KAJ6798830.1"/>
    <property type="molecule type" value="Genomic_DNA"/>
</dbReference>